<evidence type="ECO:0000313" key="1">
    <source>
        <dbReference type="EMBL" id="CAG9808759.1"/>
    </source>
</evidence>
<dbReference type="AlphaFoldDB" id="A0A9N9S3V1"/>
<reference evidence="1" key="2">
    <citation type="submission" date="2022-10" db="EMBL/GenBank/DDBJ databases">
        <authorList>
            <consortium name="ENA_rothamsted_submissions"/>
            <consortium name="culmorum"/>
            <person name="King R."/>
        </authorList>
    </citation>
    <scope>NUCLEOTIDE SEQUENCE</scope>
</reference>
<dbReference type="OrthoDB" id="7749982at2759"/>
<dbReference type="Proteomes" id="UP001153620">
    <property type="component" value="Chromosome 3"/>
</dbReference>
<sequence>MFLLDADDTIQYVFLNHIQGKKSSDVTGLNLTNQALPTQTIPKKIRDHFPNLKVLDLKSSSINQISQDDISPLPALQILILWNNSIKTLDGNVFAQNINLIYIDFESNALTNTGTKLLAPLISLKYAYFQNNICTNSFANNDTAIEKFKVQLSSNCPPSFDMLIGEILENTIFLNKITSIITEQINAQPEG</sequence>
<dbReference type="Pfam" id="PF13855">
    <property type="entry name" value="LRR_8"/>
    <property type="match status" value="1"/>
</dbReference>
<accession>A0A9N9S3V1</accession>
<name>A0A9N9S3V1_9DIPT</name>
<dbReference type="SUPFAM" id="SSF52058">
    <property type="entry name" value="L domain-like"/>
    <property type="match status" value="1"/>
</dbReference>
<gene>
    <name evidence="1" type="ORF">CHIRRI_LOCUS11595</name>
</gene>
<dbReference type="Gene3D" id="3.80.10.10">
    <property type="entry name" value="Ribonuclease Inhibitor"/>
    <property type="match status" value="1"/>
</dbReference>
<dbReference type="InterPro" id="IPR032675">
    <property type="entry name" value="LRR_dom_sf"/>
</dbReference>
<protein>
    <submittedName>
        <fullName evidence="1">Uncharacterized protein</fullName>
    </submittedName>
</protein>
<dbReference type="EMBL" id="OU895879">
    <property type="protein sequence ID" value="CAG9808759.1"/>
    <property type="molecule type" value="Genomic_DNA"/>
</dbReference>
<keyword evidence="2" id="KW-1185">Reference proteome</keyword>
<proteinExistence type="predicted"/>
<organism evidence="1 2">
    <name type="scientific">Chironomus riparius</name>
    <dbReference type="NCBI Taxonomy" id="315576"/>
    <lineage>
        <taxon>Eukaryota</taxon>
        <taxon>Metazoa</taxon>
        <taxon>Ecdysozoa</taxon>
        <taxon>Arthropoda</taxon>
        <taxon>Hexapoda</taxon>
        <taxon>Insecta</taxon>
        <taxon>Pterygota</taxon>
        <taxon>Neoptera</taxon>
        <taxon>Endopterygota</taxon>
        <taxon>Diptera</taxon>
        <taxon>Nematocera</taxon>
        <taxon>Chironomoidea</taxon>
        <taxon>Chironomidae</taxon>
        <taxon>Chironominae</taxon>
        <taxon>Chironomus</taxon>
    </lineage>
</organism>
<reference evidence="1" key="1">
    <citation type="submission" date="2022-01" db="EMBL/GenBank/DDBJ databases">
        <authorList>
            <person name="King R."/>
        </authorList>
    </citation>
    <scope>NUCLEOTIDE SEQUENCE</scope>
</reference>
<dbReference type="InterPro" id="IPR001611">
    <property type="entry name" value="Leu-rich_rpt"/>
</dbReference>
<evidence type="ECO:0000313" key="2">
    <source>
        <dbReference type="Proteomes" id="UP001153620"/>
    </source>
</evidence>